<dbReference type="SUPFAM" id="SSF51182">
    <property type="entry name" value="RmlC-like cupins"/>
    <property type="match status" value="1"/>
</dbReference>
<dbReference type="InterPro" id="IPR014710">
    <property type="entry name" value="RmlC-like_jellyroll"/>
</dbReference>
<feature type="domain" description="HTH araC/xylS-type" evidence="4">
    <location>
        <begin position="217"/>
        <end position="314"/>
    </location>
</feature>
<dbReference type="Pfam" id="PF12833">
    <property type="entry name" value="HTH_18"/>
    <property type="match status" value="1"/>
</dbReference>
<dbReference type="PROSITE" id="PS01124">
    <property type="entry name" value="HTH_ARAC_FAMILY_2"/>
    <property type="match status" value="1"/>
</dbReference>
<protein>
    <submittedName>
        <fullName evidence="5">AraC family transcriptional regulator</fullName>
    </submittedName>
</protein>
<comment type="caution">
    <text evidence="5">The sequence shown here is derived from an EMBL/GenBank/DDBJ whole genome shotgun (WGS) entry which is preliminary data.</text>
</comment>
<dbReference type="InterPro" id="IPR003313">
    <property type="entry name" value="AraC-bd"/>
</dbReference>
<evidence type="ECO:0000313" key="5">
    <source>
        <dbReference type="EMBL" id="RJL67717.1"/>
    </source>
</evidence>
<dbReference type="PANTHER" id="PTHR43280">
    <property type="entry name" value="ARAC-FAMILY TRANSCRIPTIONAL REGULATOR"/>
    <property type="match status" value="1"/>
</dbReference>
<evidence type="ECO:0000256" key="2">
    <source>
        <dbReference type="ARBA" id="ARBA00023125"/>
    </source>
</evidence>
<gene>
    <name evidence="5" type="ORF">D5077_18555</name>
</gene>
<dbReference type="Gene3D" id="1.10.10.60">
    <property type="entry name" value="Homeodomain-like"/>
    <property type="match status" value="2"/>
</dbReference>
<dbReference type="Gene3D" id="2.60.120.10">
    <property type="entry name" value="Jelly Rolls"/>
    <property type="match status" value="1"/>
</dbReference>
<name>A0ABX9NLS9_9GAMM</name>
<sequence>MVNSKVHDELIAYTERELEILQSNYQFNHKFKSYMERHFFKDNYNYIYIEKQTRFTRVPLHSHGFIELTYVYQGVMNQKVNNRTITMKKGDIILLNQFAKHEIEAAGKNDIIINFIIKIGFFGKLMSLFDQGNLISDFILSSINGKKRYGEHMLFRVGDIEPIQTIVGVIISEIYSDNTLKQTRVNFLVGLLITELLSNIESSDYYASGSYNESLSMTVLKYIDDNYQTASLKEISNQLRQPNYKLSKLLKDFTGKNFSELVIEKRIEKVIFLLRNTNHSIIDIINMTGYENATYFYKVFKEKFNMSIKEYRDRNS</sequence>
<dbReference type="InterPro" id="IPR011051">
    <property type="entry name" value="RmlC_Cupin_sf"/>
</dbReference>
<reference evidence="5 6" key="1">
    <citation type="submission" date="2018-09" db="EMBL/GenBank/DDBJ databases">
        <title>Phylogenetic diversity of Pectobacterium and Dickeya strains causing blackleg disease of potato in Morocco.</title>
        <authorList>
            <person name="Oulghazi S."/>
            <person name="Moumni M."/>
            <person name="Faure D."/>
        </authorList>
    </citation>
    <scope>NUCLEOTIDE SEQUENCE [LARGE SCALE GENOMIC DNA]</scope>
    <source>
        <strain evidence="5 6">S4.16.03.LID</strain>
    </source>
</reference>
<dbReference type="SUPFAM" id="SSF46689">
    <property type="entry name" value="Homeodomain-like"/>
    <property type="match status" value="1"/>
</dbReference>
<evidence type="ECO:0000259" key="4">
    <source>
        <dbReference type="PROSITE" id="PS01124"/>
    </source>
</evidence>
<organism evidence="5 6">
    <name type="scientific">Dickeya dianthicola</name>
    <dbReference type="NCBI Taxonomy" id="204039"/>
    <lineage>
        <taxon>Bacteria</taxon>
        <taxon>Pseudomonadati</taxon>
        <taxon>Pseudomonadota</taxon>
        <taxon>Gammaproteobacteria</taxon>
        <taxon>Enterobacterales</taxon>
        <taxon>Pectobacteriaceae</taxon>
        <taxon>Dickeya</taxon>
    </lineage>
</organism>
<dbReference type="RefSeq" id="WP_024109108.1">
    <property type="nucleotide sequence ID" value="NZ_CP038499.1"/>
</dbReference>
<proteinExistence type="predicted"/>
<dbReference type="SMART" id="SM00342">
    <property type="entry name" value="HTH_ARAC"/>
    <property type="match status" value="1"/>
</dbReference>
<dbReference type="EMBL" id="QZDO01000069">
    <property type="protein sequence ID" value="RJL67717.1"/>
    <property type="molecule type" value="Genomic_DNA"/>
</dbReference>
<evidence type="ECO:0000256" key="1">
    <source>
        <dbReference type="ARBA" id="ARBA00023015"/>
    </source>
</evidence>
<keyword evidence="6" id="KW-1185">Reference proteome</keyword>
<dbReference type="Pfam" id="PF02311">
    <property type="entry name" value="AraC_binding"/>
    <property type="match status" value="1"/>
</dbReference>
<dbReference type="InterPro" id="IPR018060">
    <property type="entry name" value="HTH_AraC"/>
</dbReference>
<keyword evidence="3" id="KW-0804">Transcription</keyword>
<dbReference type="PANTHER" id="PTHR43280:SF28">
    <property type="entry name" value="HTH-TYPE TRANSCRIPTIONAL ACTIVATOR RHAS"/>
    <property type="match status" value="1"/>
</dbReference>
<keyword evidence="1" id="KW-0805">Transcription regulation</keyword>
<evidence type="ECO:0000256" key="3">
    <source>
        <dbReference type="ARBA" id="ARBA00023163"/>
    </source>
</evidence>
<keyword evidence="2" id="KW-0238">DNA-binding</keyword>
<dbReference type="InterPro" id="IPR009057">
    <property type="entry name" value="Homeodomain-like_sf"/>
</dbReference>
<accession>A0ABX9NLS9</accession>
<dbReference type="Proteomes" id="UP000266633">
    <property type="component" value="Unassembled WGS sequence"/>
</dbReference>
<evidence type="ECO:0000313" key="6">
    <source>
        <dbReference type="Proteomes" id="UP000266633"/>
    </source>
</evidence>